<dbReference type="WBParaSite" id="PgR053_g047_t04">
    <property type="protein sequence ID" value="PgR053_g047_t04"/>
    <property type="gene ID" value="PgR053_g047"/>
</dbReference>
<feature type="chain" id="PRO_5041150470" description="L-dopachrome isomerase" evidence="13">
    <location>
        <begin position="20"/>
        <end position="168"/>
    </location>
</feature>
<comment type="subcellular location">
    <subcellularLocation>
        <location evidence="1">Secreted</location>
    </subcellularLocation>
</comment>
<dbReference type="InterPro" id="IPR001398">
    <property type="entry name" value="Macrophage_inhib_fac"/>
</dbReference>
<sequence>MKSLLFIVVWNSSSDCLRAFATLAVTLSFPMPSSFCCLSVTFQDFSLANTQSTMPCFTINTNVPSDKIPQDFLKKTSALVAKSLSKPESYVAVRVNPDQQMTFGGSADPCAVCTLESIGAVGGSRNNSHAEKLYKHLNEALGIPKNRMYISFVDVDPTTMAYNGSTFA</sequence>
<evidence type="ECO:0000256" key="12">
    <source>
        <dbReference type="ARBA" id="ARBA00042730"/>
    </source>
</evidence>
<organism evidence="14 17">
    <name type="scientific">Parascaris univalens</name>
    <name type="common">Nematode worm</name>
    <dbReference type="NCBI Taxonomy" id="6257"/>
    <lineage>
        <taxon>Eukaryota</taxon>
        <taxon>Metazoa</taxon>
        <taxon>Ecdysozoa</taxon>
        <taxon>Nematoda</taxon>
        <taxon>Chromadorea</taxon>
        <taxon>Rhabditida</taxon>
        <taxon>Spirurina</taxon>
        <taxon>Ascaridomorpha</taxon>
        <taxon>Ascaridoidea</taxon>
        <taxon>Ascarididae</taxon>
        <taxon>Parascaris</taxon>
    </lineage>
</organism>
<dbReference type="SUPFAM" id="SSF55331">
    <property type="entry name" value="Tautomerase/MIF"/>
    <property type="match status" value="1"/>
</dbReference>
<dbReference type="Proteomes" id="UP000887569">
    <property type="component" value="Unplaced"/>
</dbReference>
<dbReference type="WBParaSite" id="PgR053_g047_t06">
    <property type="protein sequence ID" value="PgR053_g047_t06"/>
    <property type="gene ID" value="PgR053_g047"/>
</dbReference>
<evidence type="ECO:0000256" key="4">
    <source>
        <dbReference type="ARBA" id="ARBA00022525"/>
    </source>
</evidence>
<dbReference type="GO" id="GO:0004167">
    <property type="term" value="F:dopachrome isomerase activity"/>
    <property type="evidence" value="ECO:0007669"/>
    <property type="project" value="UniProtKB-EC"/>
</dbReference>
<keyword evidence="3" id="KW-0202">Cytokine</keyword>
<evidence type="ECO:0000313" key="16">
    <source>
        <dbReference type="WBParaSite" id="PgR053_g047_t05"/>
    </source>
</evidence>
<dbReference type="PANTHER" id="PTHR11954:SF6">
    <property type="entry name" value="MACROPHAGE MIGRATION INHIBITORY FACTOR"/>
    <property type="match status" value="1"/>
</dbReference>
<evidence type="ECO:0000256" key="9">
    <source>
        <dbReference type="ARBA" id="ARBA00039086"/>
    </source>
</evidence>
<evidence type="ECO:0000256" key="1">
    <source>
        <dbReference type="ARBA" id="ARBA00004613"/>
    </source>
</evidence>
<evidence type="ECO:0000256" key="5">
    <source>
        <dbReference type="ARBA" id="ARBA00023235"/>
    </source>
</evidence>
<dbReference type="EC" id="5.3.3.12" evidence="8"/>
<dbReference type="PANTHER" id="PTHR11954">
    <property type="entry name" value="D-DOPACHROME DECARBOXYLASE"/>
    <property type="match status" value="1"/>
</dbReference>
<evidence type="ECO:0000256" key="11">
    <source>
        <dbReference type="ARBA" id="ARBA00041912"/>
    </source>
</evidence>
<dbReference type="PROSITE" id="PS01158">
    <property type="entry name" value="MIF"/>
    <property type="match status" value="1"/>
</dbReference>
<proteinExistence type="inferred from homology"/>
<evidence type="ECO:0000256" key="6">
    <source>
        <dbReference type="ARBA" id="ARBA00036735"/>
    </source>
</evidence>
<reference evidence="15 16" key="1">
    <citation type="submission" date="2022-11" db="UniProtKB">
        <authorList>
            <consortium name="WormBaseParasite"/>
        </authorList>
    </citation>
    <scope>IDENTIFICATION</scope>
</reference>
<comment type="catalytic activity">
    <reaction evidence="7">
        <text>L-dopachrome = 5,6-dihydroxyindole-2-carboxylate</text>
        <dbReference type="Rhea" id="RHEA:13041"/>
        <dbReference type="ChEBI" id="CHEBI:16875"/>
        <dbReference type="ChEBI" id="CHEBI:57509"/>
        <dbReference type="EC" id="5.3.3.12"/>
    </reaction>
</comment>
<dbReference type="GO" id="GO:0005615">
    <property type="term" value="C:extracellular space"/>
    <property type="evidence" value="ECO:0007669"/>
    <property type="project" value="UniProtKB-KW"/>
</dbReference>
<dbReference type="Pfam" id="PF01187">
    <property type="entry name" value="MIF"/>
    <property type="match status" value="1"/>
</dbReference>
<evidence type="ECO:0000256" key="13">
    <source>
        <dbReference type="SAM" id="SignalP"/>
    </source>
</evidence>
<dbReference type="WBParaSite" id="PgR053_g047_t05">
    <property type="protein sequence ID" value="PgR053_g047_t05"/>
    <property type="gene ID" value="PgR053_g047"/>
</dbReference>
<comment type="similarity">
    <text evidence="2">Belongs to the MIF family.</text>
</comment>
<dbReference type="GO" id="GO:0005125">
    <property type="term" value="F:cytokine activity"/>
    <property type="evidence" value="ECO:0007669"/>
    <property type="project" value="UniProtKB-KW"/>
</dbReference>
<evidence type="ECO:0000256" key="10">
    <source>
        <dbReference type="ARBA" id="ARBA00041631"/>
    </source>
</evidence>
<keyword evidence="14" id="KW-1185">Reference proteome</keyword>
<accession>A0A915BQX6</accession>
<keyword evidence="5" id="KW-0413">Isomerase</keyword>
<dbReference type="AlphaFoldDB" id="A0A915BQX6"/>
<name>A0A915BQX6_PARUN</name>
<evidence type="ECO:0000256" key="7">
    <source>
        <dbReference type="ARBA" id="ARBA00036823"/>
    </source>
</evidence>
<evidence type="ECO:0000313" key="17">
    <source>
        <dbReference type="WBParaSite" id="PgR053_g047_t06"/>
    </source>
</evidence>
<comment type="catalytic activity">
    <reaction evidence="6">
        <text>3-phenylpyruvate = enol-phenylpyruvate</text>
        <dbReference type="Rhea" id="RHEA:17097"/>
        <dbReference type="ChEBI" id="CHEBI:16815"/>
        <dbReference type="ChEBI" id="CHEBI:18005"/>
        <dbReference type="EC" id="5.3.2.1"/>
    </reaction>
</comment>
<dbReference type="EC" id="5.3.2.1" evidence="9"/>
<evidence type="ECO:0000313" key="14">
    <source>
        <dbReference type="Proteomes" id="UP000887569"/>
    </source>
</evidence>
<evidence type="ECO:0000256" key="2">
    <source>
        <dbReference type="ARBA" id="ARBA00005851"/>
    </source>
</evidence>
<evidence type="ECO:0000256" key="3">
    <source>
        <dbReference type="ARBA" id="ARBA00022514"/>
    </source>
</evidence>
<evidence type="ECO:0000256" key="8">
    <source>
        <dbReference type="ARBA" id="ARBA00038932"/>
    </source>
</evidence>
<evidence type="ECO:0000313" key="15">
    <source>
        <dbReference type="WBParaSite" id="PgR053_g047_t04"/>
    </source>
</evidence>
<protein>
    <recommendedName>
        <fullName evidence="12">L-dopachrome isomerase</fullName>
        <ecNumber evidence="9">5.3.2.1</ecNumber>
        <ecNumber evidence="8">5.3.3.12</ecNumber>
    </recommendedName>
    <alternativeName>
        <fullName evidence="10">L-dopachrome tautomerase</fullName>
    </alternativeName>
    <alternativeName>
        <fullName evidence="11">Phenylpyruvate tautomerase</fullName>
    </alternativeName>
</protein>
<keyword evidence="13" id="KW-0732">Signal</keyword>
<dbReference type="InterPro" id="IPR014347">
    <property type="entry name" value="Tautomerase/MIF_sf"/>
</dbReference>
<keyword evidence="4" id="KW-0964">Secreted</keyword>
<dbReference type="GO" id="GO:0050178">
    <property type="term" value="F:phenylpyruvate tautomerase activity"/>
    <property type="evidence" value="ECO:0007669"/>
    <property type="project" value="UniProtKB-EC"/>
</dbReference>
<dbReference type="Gene3D" id="3.30.429.10">
    <property type="entry name" value="Macrophage Migration Inhibitory Factor"/>
    <property type="match status" value="1"/>
</dbReference>
<feature type="signal peptide" evidence="13">
    <location>
        <begin position="1"/>
        <end position="19"/>
    </location>
</feature>
<dbReference type="InterPro" id="IPR019829">
    <property type="entry name" value="Macrophage_inhib_fac_CS"/>
</dbReference>